<feature type="domain" description="Tyrosinase copper-binding" evidence="5">
    <location>
        <begin position="305"/>
        <end position="316"/>
    </location>
</feature>
<evidence type="ECO:0000259" key="5">
    <source>
        <dbReference type="PROSITE" id="PS00498"/>
    </source>
</evidence>
<dbReference type="SUPFAM" id="SSF48056">
    <property type="entry name" value="Di-copper centre-containing domain"/>
    <property type="match status" value="1"/>
</dbReference>
<protein>
    <submittedName>
        <fullName evidence="6">FAD binding domain-containing protein</fullName>
    </submittedName>
</protein>
<dbReference type="STRING" id="708197.A0A166V0I9"/>
<organism evidence="6 7">
    <name type="scientific">Colletotrichum tofieldiae</name>
    <dbReference type="NCBI Taxonomy" id="708197"/>
    <lineage>
        <taxon>Eukaryota</taxon>
        <taxon>Fungi</taxon>
        <taxon>Dikarya</taxon>
        <taxon>Ascomycota</taxon>
        <taxon>Pezizomycotina</taxon>
        <taxon>Sordariomycetes</taxon>
        <taxon>Hypocreomycetidae</taxon>
        <taxon>Glomerellales</taxon>
        <taxon>Glomerellaceae</taxon>
        <taxon>Colletotrichum</taxon>
        <taxon>Colletotrichum spaethianum species complex</taxon>
    </lineage>
</organism>
<keyword evidence="2" id="KW-0560">Oxidoreductase</keyword>
<dbReference type="Pfam" id="PF00264">
    <property type="entry name" value="Tyrosinase"/>
    <property type="match status" value="1"/>
</dbReference>
<dbReference type="GO" id="GO:0016491">
    <property type="term" value="F:oxidoreductase activity"/>
    <property type="evidence" value="ECO:0007669"/>
    <property type="project" value="UniProtKB-KW"/>
</dbReference>
<evidence type="ECO:0000256" key="2">
    <source>
        <dbReference type="ARBA" id="ARBA00023002"/>
    </source>
</evidence>
<evidence type="ECO:0000313" key="6">
    <source>
        <dbReference type="EMBL" id="KZL74023.1"/>
    </source>
</evidence>
<dbReference type="PRINTS" id="PR00092">
    <property type="entry name" value="TYROSINASE"/>
</dbReference>
<dbReference type="Proteomes" id="UP000076552">
    <property type="component" value="Unassembled WGS sequence"/>
</dbReference>
<dbReference type="InterPro" id="IPR008922">
    <property type="entry name" value="Di-copper_centre_dom_sf"/>
</dbReference>
<reference evidence="6 7" key="1">
    <citation type="submission" date="2015-06" db="EMBL/GenBank/DDBJ databases">
        <title>Survival trade-offs in plant roots during colonization by closely related pathogenic and mutualistic fungi.</title>
        <authorList>
            <person name="Hacquard S."/>
            <person name="Kracher B."/>
            <person name="Hiruma K."/>
            <person name="Weinman A."/>
            <person name="Muench P."/>
            <person name="Garrido Oter R."/>
            <person name="Ver Loren van Themaat E."/>
            <person name="Dallerey J.-F."/>
            <person name="Damm U."/>
            <person name="Henrissat B."/>
            <person name="Lespinet O."/>
            <person name="Thon M."/>
            <person name="Kemen E."/>
            <person name="McHardy A.C."/>
            <person name="Schulze-Lefert P."/>
            <person name="O'Connell R.J."/>
        </authorList>
    </citation>
    <scope>NUCLEOTIDE SEQUENCE [LARGE SCALE GENOMIC DNA]</scope>
    <source>
        <strain evidence="6 7">0861</strain>
    </source>
</reference>
<dbReference type="PANTHER" id="PTHR11474">
    <property type="entry name" value="TYROSINASE FAMILY MEMBER"/>
    <property type="match status" value="1"/>
</dbReference>
<dbReference type="GO" id="GO:0046872">
    <property type="term" value="F:metal ion binding"/>
    <property type="evidence" value="ECO:0007669"/>
    <property type="project" value="UniProtKB-KW"/>
</dbReference>
<name>A0A166V0I9_9PEZI</name>
<dbReference type="AlphaFoldDB" id="A0A166V0I9"/>
<proteinExistence type="predicted"/>
<gene>
    <name evidence="6" type="ORF">CT0861_00170</name>
</gene>
<dbReference type="EMBL" id="LFIV01000037">
    <property type="protein sequence ID" value="KZL74023.1"/>
    <property type="molecule type" value="Genomic_DNA"/>
</dbReference>
<evidence type="ECO:0000256" key="1">
    <source>
        <dbReference type="ARBA" id="ARBA00022723"/>
    </source>
</evidence>
<keyword evidence="7" id="KW-1185">Reference proteome</keyword>
<keyword evidence="3" id="KW-0732">Signal</keyword>
<dbReference type="PROSITE" id="PS00498">
    <property type="entry name" value="TYROSINASE_2"/>
    <property type="match status" value="1"/>
</dbReference>
<feature type="domain" description="Tyrosinase copper-binding" evidence="4">
    <location>
        <begin position="114"/>
        <end position="131"/>
    </location>
</feature>
<keyword evidence="1" id="KW-0479">Metal-binding</keyword>
<feature type="signal peptide" evidence="3">
    <location>
        <begin position="1"/>
        <end position="19"/>
    </location>
</feature>
<evidence type="ECO:0000259" key="4">
    <source>
        <dbReference type="PROSITE" id="PS00497"/>
    </source>
</evidence>
<comment type="caution">
    <text evidence="6">The sequence shown here is derived from an EMBL/GenBank/DDBJ whole genome shotgun (WGS) entry which is preliminary data.</text>
</comment>
<dbReference type="PROSITE" id="PS00497">
    <property type="entry name" value="TYROSINASE_1"/>
    <property type="match status" value="1"/>
</dbReference>
<dbReference type="PANTHER" id="PTHR11474:SF125">
    <property type="entry name" value="N-ACETYL-6-HYDROXYTRYPTOPHAN OXIDASE IVOB-RELATED"/>
    <property type="match status" value="1"/>
</dbReference>
<dbReference type="InterPro" id="IPR050316">
    <property type="entry name" value="Tyrosinase/Hemocyanin"/>
</dbReference>
<evidence type="ECO:0000256" key="3">
    <source>
        <dbReference type="SAM" id="SignalP"/>
    </source>
</evidence>
<evidence type="ECO:0000313" key="7">
    <source>
        <dbReference type="Proteomes" id="UP000076552"/>
    </source>
</evidence>
<dbReference type="Gene3D" id="1.10.1280.10">
    <property type="entry name" value="Di-copper center containing domain from catechol oxidase"/>
    <property type="match status" value="1"/>
</dbReference>
<dbReference type="InterPro" id="IPR002227">
    <property type="entry name" value="Tyrosinase_Cu-bd"/>
</dbReference>
<sequence>MRLVDIFAVLGLCAGTVFASGGDELSEVQAEAIKALQAAEKNDTFGKRGECNLFNARIRRDWNSLSGSEKKAYTSAVNCLLTKPSKLRDDFAPGARSRYDDFVAVHINQTLGIHGTGNFLTWHRYFTWAYENALRQECGYNGYQPYWNWLAYRDDPSKAPMFDGSETSMSGDGAFKAHNGSVAGRGTVWIPSGNGGGCVTSGPFANMTVHLGPVSPGIDTLPVNPGGPLAYNPRCLSRDISAWTSQRWMNPADVLNLTIGTAAANVRTFQDELQGRFDDGFLGTHTSGHMIVNGEASDLFSSANDPTFFLHHAMVDRVYWLWQALHLGEAFNIAGTITILNNPPSRDARLDDIVIQEPNAPNRPISDLLNTIAGTPFCYIYL</sequence>
<feature type="chain" id="PRO_5007880908" evidence="3">
    <location>
        <begin position="20"/>
        <end position="382"/>
    </location>
</feature>
<accession>A0A166V0I9</accession>